<dbReference type="GO" id="GO:0009507">
    <property type="term" value="C:chloroplast"/>
    <property type="evidence" value="ECO:0007669"/>
    <property type="project" value="TreeGrafter"/>
</dbReference>
<dbReference type="PROSITE" id="PS50206">
    <property type="entry name" value="RHODANESE_3"/>
    <property type="match status" value="1"/>
</dbReference>
<protein>
    <recommendedName>
        <fullName evidence="1">Rhodanese domain-containing protein</fullName>
    </recommendedName>
</protein>
<dbReference type="AlphaFoldDB" id="A0AAE0BD02"/>
<dbReference type="InterPro" id="IPR001763">
    <property type="entry name" value="Rhodanese-like_dom"/>
</dbReference>
<dbReference type="EMBL" id="LGRX02035658">
    <property type="protein sequence ID" value="KAK3233645.1"/>
    <property type="molecule type" value="Genomic_DNA"/>
</dbReference>
<dbReference type="InterPro" id="IPR044614">
    <property type="entry name" value="STR10"/>
</dbReference>
<evidence type="ECO:0000313" key="3">
    <source>
        <dbReference type="Proteomes" id="UP001190700"/>
    </source>
</evidence>
<dbReference type="Gene3D" id="3.40.250.10">
    <property type="entry name" value="Rhodanese-like domain"/>
    <property type="match status" value="1"/>
</dbReference>
<dbReference type="PANTHER" id="PTHR45510">
    <property type="entry name" value="RHODANESE-LIKE DOMAIN-CONTAINING PROTEIN 10"/>
    <property type="match status" value="1"/>
</dbReference>
<gene>
    <name evidence="2" type="ORF">CYMTET_56071</name>
</gene>
<evidence type="ECO:0000259" key="1">
    <source>
        <dbReference type="PROSITE" id="PS50206"/>
    </source>
</evidence>
<comment type="caution">
    <text evidence="2">The sequence shown here is derived from an EMBL/GenBank/DDBJ whole genome shotgun (WGS) entry which is preliminary data.</text>
</comment>
<dbReference type="Proteomes" id="UP001190700">
    <property type="component" value="Unassembled WGS sequence"/>
</dbReference>
<dbReference type="SUPFAM" id="SSF52821">
    <property type="entry name" value="Rhodanese/Cell cycle control phosphatase"/>
    <property type="match status" value="1"/>
</dbReference>
<keyword evidence="3" id="KW-1185">Reference proteome</keyword>
<sequence length="108" mass="12622">MFKWAIVFSHRKVNSYYFVAFDVDQIVDFDEILQSRMTAYELVEKEQIRRVKPKEAQAVIEEGYKVLDIRPDWEYANASVDGSVHVPFFVEDEGMDPITLLKKSINMG</sequence>
<reference evidence="2 3" key="1">
    <citation type="journal article" date="2015" name="Genome Biol. Evol.">
        <title>Comparative Genomics of a Bacterivorous Green Alga Reveals Evolutionary Causalities and Consequences of Phago-Mixotrophic Mode of Nutrition.</title>
        <authorList>
            <person name="Burns J.A."/>
            <person name="Paasch A."/>
            <person name="Narechania A."/>
            <person name="Kim E."/>
        </authorList>
    </citation>
    <scope>NUCLEOTIDE SEQUENCE [LARGE SCALE GENOMIC DNA]</scope>
    <source>
        <strain evidence="2 3">PLY_AMNH</strain>
    </source>
</reference>
<proteinExistence type="predicted"/>
<dbReference type="PANTHER" id="PTHR45510:SF1">
    <property type="entry name" value="RHODANESE-LIKE DOMAIN-CONTAINING PROTEIN 10"/>
    <property type="match status" value="1"/>
</dbReference>
<organism evidence="2 3">
    <name type="scientific">Cymbomonas tetramitiformis</name>
    <dbReference type="NCBI Taxonomy" id="36881"/>
    <lineage>
        <taxon>Eukaryota</taxon>
        <taxon>Viridiplantae</taxon>
        <taxon>Chlorophyta</taxon>
        <taxon>Pyramimonadophyceae</taxon>
        <taxon>Pyramimonadales</taxon>
        <taxon>Pyramimonadaceae</taxon>
        <taxon>Cymbomonas</taxon>
    </lineage>
</organism>
<evidence type="ECO:0000313" key="2">
    <source>
        <dbReference type="EMBL" id="KAK3233645.1"/>
    </source>
</evidence>
<name>A0AAE0BD02_9CHLO</name>
<feature type="domain" description="Rhodanese" evidence="1">
    <location>
        <begin position="60"/>
        <end position="88"/>
    </location>
</feature>
<dbReference type="InterPro" id="IPR036873">
    <property type="entry name" value="Rhodanese-like_dom_sf"/>
</dbReference>
<accession>A0AAE0BD02</accession>